<reference evidence="9 10" key="1">
    <citation type="submission" date="2024-01" db="EMBL/GenBank/DDBJ databases">
        <title>The genomes of 5 underutilized Papilionoideae crops provide insights into root nodulation and disease resistance.</title>
        <authorList>
            <person name="Yuan L."/>
        </authorList>
    </citation>
    <scope>NUCLEOTIDE SEQUENCE [LARGE SCALE GENOMIC DNA]</scope>
    <source>
        <strain evidence="9">LY-2023</strain>
        <tissue evidence="9">Leaf</tissue>
    </source>
</reference>
<feature type="compositionally biased region" description="Acidic residues" evidence="6">
    <location>
        <begin position="172"/>
        <end position="183"/>
    </location>
</feature>
<feature type="transmembrane region" description="Helical" evidence="7">
    <location>
        <begin position="70"/>
        <end position="96"/>
    </location>
</feature>
<keyword evidence="7" id="KW-0472">Membrane</keyword>
<feature type="compositionally biased region" description="Basic residues" evidence="6">
    <location>
        <begin position="450"/>
        <end position="472"/>
    </location>
</feature>
<dbReference type="Proteomes" id="UP001359559">
    <property type="component" value="Unassembled WGS sequence"/>
</dbReference>
<dbReference type="InterPro" id="IPR006642">
    <property type="entry name" value="Rad18_UBZ4"/>
</dbReference>
<keyword evidence="7" id="KW-1133">Transmembrane helix</keyword>
<feature type="region of interest" description="Disordered" evidence="6">
    <location>
        <begin position="1351"/>
        <end position="1371"/>
    </location>
</feature>
<gene>
    <name evidence="9" type="ORF">RJT34_10964</name>
</gene>
<keyword evidence="5" id="KW-0234">DNA repair</keyword>
<organism evidence="9 10">
    <name type="scientific">Clitoria ternatea</name>
    <name type="common">Butterfly pea</name>
    <dbReference type="NCBI Taxonomy" id="43366"/>
    <lineage>
        <taxon>Eukaryota</taxon>
        <taxon>Viridiplantae</taxon>
        <taxon>Streptophyta</taxon>
        <taxon>Embryophyta</taxon>
        <taxon>Tracheophyta</taxon>
        <taxon>Spermatophyta</taxon>
        <taxon>Magnoliopsida</taxon>
        <taxon>eudicotyledons</taxon>
        <taxon>Gunneridae</taxon>
        <taxon>Pentapetalae</taxon>
        <taxon>rosids</taxon>
        <taxon>fabids</taxon>
        <taxon>Fabales</taxon>
        <taxon>Fabaceae</taxon>
        <taxon>Papilionoideae</taxon>
        <taxon>50 kb inversion clade</taxon>
        <taxon>NPAAA clade</taxon>
        <taxon>indigoferoid/millettioid clade</taxon>
        <taxon>Phaseoleae</taxon>
        <taxon>Clitoria</taxon>
    </lineage>
</organism>
<evidence type="ECO:0000256" key="5">
    <source>
        <dbReference type="ARBA" id="ARBA00023204"/>
    </source>
</evidence>
<keyword evidence="1" id="KW-0479">Metal-binding</keyword>
<evidence type="ECO:0000256" key="4">
    <source>
        <dbReference type="ARBA" id="ARBA00022833"/>
    </source>
</evidence>
<keyword evidence="3" id="KW-0863">Zinc-finger</keyword>
<dbReference type="SMART" id="SM00734">
    <property type="entry name" value="ZnF_Rad18"/>
    <property type="match status" value="2"/>
</dbReference>
<evidence type="ECO:0000256" key="7">
    <source>
        <dbReference type="SAM" id="Phobius"/>
    </source>
</evidence>
<evidence type="ECO:0000313" key="9">
    <source>
        <dbReference type="EMBL" id="KAK7300129.1"/>
    </source>
</evidence>
<evidence type="ECO:0000259" key="8">
    <source>
        <dbReference type="SMART" id="SM00734"/>
    </source>
</evidence>
<dbReference type="PANTHER" id="PTHR36892:SF1">
    <property type="entry name" value="OS05G0518200 PROTEIN"/>
    <property type="match status" value="1"/>
</dbReference>
<proteinExistence type="predicted"/>
<dbReference type="GO" id="GO:0003677">
    <property type="term" value="F:DNA binding"/>
    <property type="evidence" value="ECO:0007669"/>
    <property type="project" value="InterPro"/>
</dbReference>
<feature type="region of interest" description="Disordered" evidence="6">
    <location>
        <begin position="262"/>
        <end position="282"/>
    </location>
</feature>
<keyword evidence="10" id="KW-1185">Reference proteome</keyword>
<feature type="region of interest" description="Disordered" evidence="6">
    <location>
        <begin position="1184"/>
        <end position="1205"/>
    </location>
</feature>
<dbReference type="PANTHER" id="PTHR36892">
    <property type="entry name" value="OS01G0201800 PROTEIN"/>
    <property type="match status" value="1"/>
</dbReference>
<evidence type="ECO:0000256" key="2">
    <source>
        <dbReference type="ARBA" id="ARBA00022763"/>
    </source>
</evidence>
<keyword evidence="2" id="KW-0227">DNA damage</keyword>
<dbReference type="GO" id="GO:0008270">
    <property type="term" value="F:zinc ion binding"/>
    <property type="evidence" value="ECO:0007669"/>
    <property type="project" value="UniProtKB-KW"/>
</dbReference>
<feature type="region of interest" description="Disordered" evidence="6">
    <location>
        <begin position="155"/>
        <end position="196"/>
    </location>
</feature>
<feature type="domain" description="UBZ4-type" evidence="8">
    <location>
        <begin position="344"/>
        <end position="369"/>
    </location>
</feature>
<dbReference type="GO" id="GO:0006281">
    <property type="term" value="P:DNA repair"/>
    <property type="evidence" value="ECO:0007669"/>
    <property type="project" value="UniProtKB-KW"/>
</dbReference>
<feature type="region of interest" description="Disordered" evidence="6">
    <location>
        <begin position="450"/>
        <end position="510"/>
    </location>
</feature>
<keyword evidence="4" id="KW-0862">Zinc</keyword>
<evidence type="ECO:0000313" key="10">
    <source>
        <dbReference type="Proteomes" id="UP001359559"/>
    </source>
</evidence>
<sequence length="1463" mass="163231">MWKKRVAYGGSFVVALTAKSLFHMCGKASRQLHTTHSLPFHSFPFSFFYSQTLITFSLSSNHHYPCSSFLFFLLHSSSFSFSLSLSLFSLIMAATFDGFSIRDYTSKMRSIDVFKCWPFTSTTSRDVSREELQSWLPPMTLPDYCCPRSDDRHALNPENQVSVGEEVSRTDDDGDDFSEEESEKSDVSALPPEANEDEKLEMVCPVCREFNAATLTAVNAHIDGCLSQTMREERRHMRMMNLKSSKSKPPKKRSIAEIFKVEKEEQQQQQQRQREEVEEQQPTQIESVLKFWPFREKDDDDDVSITVTKFQWLSRRLEALRSKRGGAESAKSDQGDDTLEEKFEMVCPVCRDFNAATVTAVNAHIDGCLAQAVREERRQMRRTGFKSKPKAPKKRSIAEILTVAPPIEAGKNKTIELEEGEDKSDYGGGDSIGTATAATSAAVVSVIKSKKSTNMNRKKKKTKKVKKKKSKVEKHGDSGVSFLNNEKKTIASKKKKKKKKNIFNNEPTGKDDAYKRMVQTAVDSSRNLKGMIDNKMAALHEVDPFVHKRKLGLNGLPVEKKHQVKDYDSVGKPQKTVPVHGILKNRLKCVSEETSNGYNIQDGTEVSHYDDQVPTLDRHVKFSGKEGILAPKKRNSFDETMFGIPSDVLATSLVKEKSSGSDEENTSLERKRKYHRIPVNTDRDKREEACPIVESKQFSNTLEQVTVASFLKPCTNQENSELLTKMAISDNSNSQFFYGSNTATLDCSPFADISRPLSAFQEEQMSGVNTQACESGSFSYSGKLERLDDPTFQVDAVNSKENMKTFLEPSSSYSSSYNNTNEISESPLQTYVDNDNSGEALGDRQFSHMFSADMIENSFPFTSWAKGSVKNGCLDPIFFGLPLNSHGELINFSSSGKGGMSQPETPSTLQGSLSGLPINNNLCQSNQENVSTNEQHVVEKTFSKDGLTPFRHHPTRVSARELQCKEREEIHRLDSDMCSSHFVSPLDSELNFKKNSFIEQNQCDQVQNRKMISVKEGSDHVSPSSSQPTVRLMGKDVPIGRSSQEMQQFPGDVWTNKESRRRDHSEYAALEHSLLGRSSKQDWVSGSLLQMSNDNILLSAKIQTNQALQSTILMSGTDSGFPQQFIDLQSNHGSVGVNRNTSSYFNSMTQKSTSYGVFNGASGEFPEQFMPGVKPLGLSSQSPVLPAPSNFSHSTRLSDGELNDGGKNSHVTKSAFGFPFLQPASNEQAKTTWFHKPYRSLPSWLTSSTDEMLPGTFSQQFSGVSSQNFPQNVWGNNFTTSSANHSAEVHFPSNPLTSSLGPLKTTSLAPSSIVQPLDVPVTPSTITFSSVNRSLNKVADRVKLNDMIPRENHPCINTRKRPAANFDDSRKSMKLPNIEGQENSSCMTSLTREKSSLELQRTTRAVELDPQVDRARSRCCQNEAQNLNPRSYPAADSFKLDGMVTSGPVRLGPKRAKHILKSS</sequence>
<feature type="domain" description="UBZ4-type" evidence="8">
    <location>
        <begin position="201"/>
        <end position="226"/>
    </location>
</feature>
<evidence type="ECO:0000256" key="6">
    <source>
        <dbReference type="SAM" id="MobiDB-lite"/>
    </source>
</evidence>
<feature type="compositionally biased region" description="Polar residues" evidence="6">
    <location>
        <begin position="1184"/>
        <end position="1197"/>
    </location>
</feature>
<evidence type="ECO:0000256" key="1">
    <source>
        <dbReference type="ARBA" id="ARBA00022723"/>
    </source>
</evidence>
<accession>A0AAN9JMM5</accession>
<feature type="compositionally biased region" description="Basic residues" evidence="6">
    <location>
        <begin position="490"/>
        <end position="501"/>
    </location>
</feature>
<name>A0AAN9JMM5_CLITE</name>
<evidence type="ECO:0000256" key="3">
    <source>
        <dbReference type="ARBA" id="ARBA00022771"/>
    </source>
</evidence>
<keyword evidence="7" id="KW-0812">Transmembrane</keyword>
<dbReference type="EMBL" id="JAYKXN010000003">
    <property type="protein sequence ID" value="KAK7300129.1"/>
    <property type="molecule type" value="Genomic_DNA"/>
</dbReference>
<protein>
    <recommendedName>
        <fullName evidence="8">UBZ4-type domain-containing protein</fullName>
    </recommendedName>
</protein>
<comment type="caution">
    <text evidence="9">The sequence shown here is derived from an EMBL/GenBank/DDBJ whole genome shotgun (WGS) entry which is preliminary data.</text>
</comment>